<name>A0A2Z7CRI8_9LAMI</name>
<evidence type="ECO:0000313" key="3">
    <source>
        <dbReference type="Proteomes" id="UP000250235"/>
    </source>
</evidence>
<feature type="compositionally biased region" description="Basic and acidic residues" evidence="1">
    <location>
        <begin position="32"/>
        <end position="42"/>
    </location>
</feature>
<reference evidence="2 3" key="1">
    <citation type="journal article" date="2015" name="Proc. Natl. Acad. Sci. U.S.A.">
        <title>The resurrection genome of Boea hygrometrica: A blueprint for survival of dehydration.</title>
        <authorList>
            <person name="Xiao L."/>
            <person name="Yang G."/>
            <person name="Zhang L."/>
            <person name="Yang X."/>
            <person name="Zhao S."/>
            <person name="Ji Z."/>
            <person name="Zhou Q."/>
            <person name="Hu M."/>
            <person name="Wang Y."/>
            <person name="Chen M."/>
            <person name="Xu Y."/>
            <person name="Jin H."/>
            <person name="Xiao X."/>
            <person name="Hu G."/>
            <person name="Bao F."/>
            <person name="Hu Y."/>
            <person name="Wan P."/>
            <person name="Li L."/>
            <person name="Deng X."/>
            <person name="Kuang T."/>
            <person name="Xiang C."/>
            <person name="Zhu J.K."/>
            <person name="Oliver M.J."/>
            <person name="He Y."/>
        </authorList>
    </citation>
    <scope>NUCLEOTIDE SEQUENCE [LARGE SCALE GENOMIC DNA]</scope>
    <source>
        <strain evidence="3">cv. XS01</strain>
    </source>
</reference>
<sequence>MHAGIPTTAEVEPLQVVDEEHERKILRCLIPQDRREKSDAGPRRAPPGVLPAAGADQLSMHVRGHENDVVGAEGIHEGRDAGDERDGGEAPTDVRDGNTREVPHECRLKWYSVASLIMPRE</sequence>
<dbReference type="Proteomes" id="UP000250235">
    <property type="component" value="Unassembled WGS sequence"/>
</dbReference>
<keyword evidence="3" id="KW-1185">Reference proteome</keyword>
<organism evidence="2 3">
    <name type="scientific">Dorcoceras hygrometricum</name>
    <dbReference type="NCBI Taxonomy" id="472368"/>
    <lineage>
        <taxon>Eukaryota</taxon>
        <taxon>Viridiplantae</taxon>
        <taxon>Streptophyta</taxon>
        <taxon>Embryophyta</taxon>
        <taxon>Tracheophyta</taxon>
        <taxon>Spermatophyta</taxon>
        <taxon>Magnoliopsida</taxon>
        <taxon>eudicotyledons</taxon>
        <taxon>Gunneridae</taxon>
        <taxon>Pentapetalae</taxon>
        <taxon>asterids</taxon>
        <taxon>lamiids</taxon>
        <taxon>Lamiales</taxon>
        <taxon>Gesneriaceae</taxon>
        <taxon>Didymocarpoideae</taxon>
        <taxon>Trichosporeae</taxon>
        <taxon>Loxocarpinae</taxon>
        <taxon>Dorcoceras</taxon>
    </lineage>
</organism>
<evidence type="ECO:0000256" key="1">
    <source>
        <dbReference type="SAM" id="MobiDB-lite"/>
    </source>
</evidence>
<dbReference type="EMBL" id="KQ993064">
    <property type="protein sequence ID" value="KZV49358.1"/>
    <property type="molecule type" value="Genomic_DNA"/>
</dbReference>
<evidence type="ECO:0000313" key="2">
    <source>
        <dbReference type="EMBL" id="KZV49358.1"/>
    </source>
</evidence>
<dbReference type="AlphaFoldDB" id="A0A2Z7CRI8"/>
<feature type="region of interest" description="Disordered" evidence="1">
    <location>
        <begin position="29"/>
        <end position="52"/>
    </location>
</feature>
<gene>
    <name evidence="2" type="ORF">F511_37744</name>
</gene>
<proteinExistence type="predicted"/>
<feature type="region of interest" description="Disordered" evidence="1">
    <location>
        <begin position="74"/>
        <end position="100"/>
    </location>
</feature>
<accession>A0A2Z7CRI8</accession>
<protein>
    <submittedName>
        <fullName evidence="2">Uncharacterized protein</fullName>
    </submittedName>
</protein>